<proteinExistence type="predicted"/>
<organism evidence="1">
    <name type="scientific">Salix viminalis</name>
    <name type="common">Common osier</name>
    <name type="synonym">Basket willow</name>
    <dbReference type="NCBI Taxonomy" id="40686"/>
    <lineage>
        <taxon>Eukaryota</taxon>
        <taxon>Viridiplantae</taxon>
        <taxon>Streptophyta</taxon>
        <taxon>Embryophyta</taxon>
        <taxon>Tracheophyta</taxon>
        <taxon>Spermatophyta</taxon>
        <taxon>Magnoliopsida</taxon>
        <taxon>eudicotyledons</taxon>
        <taxon>Gunneridae</taxon>
        <taxon>Pentapetalae</taxon>
        <taxon>rosids</taxon>
        <taxon>fabids</taxon>
        <taxon>Malpighiales</taxon>
        <taxon>Salicaceae</taxon>
        <taxon>Saliceae</taxon>
        <taxon>Salix</taxon>
    </lineage>
</organism>
<evidence type="ECO:0000313" key="1">
    <source>
        <dbReference type="EMBL" id="VFU59059.1"/>
    </source>
</evidence>
<name>A0A6N2ND12_SALVM</name>
<protein>
    <submittedName>
        <fullName evidence="1">Uncharacterized protein</fullName>
    </submittedName>
</protein>
<dbReference type="EMBL" id="CAADRP010002018">
    <property type="protein sequence ID" value="VFU59059.1"/>
    <property type="molecule type" value="Genomic_DNA"/>
</dbReference>
<reference evidence="1" key="1">
    <citation type="submission" date="2019-03" db="EMBL/GenBank/DDBJ databases">
        <authorList>
            <person name="Mank J."/>
            <person name="Almeida P."/>
        </authorList>
    </citation>
    <scope>NUCLEOTIDE SEQUENCE</scope>
    <source>
        <strain evidence="1">78183</strain>
    </source>
</reference>
<gene>
    <name evidence="1" type="ORF">SVIM_LOCUS433125</name>
</gene>
<dbReference type="AlphaFoldDB" id="A0A6N2ND12"/>
<sequence length="165" mass="18686">MHKSTLRYVVSQCLSSIFSNILAKDQIGVEWLSKKKMIMKLKPILTVVLYAHMRLFGDVHLPSQHSIVYLGNESLLNVMKRPMLSTRTKGFSLGRLTYVHPAIGELYFLRLILSHVKGALCFDDLKKVSRILYPTFQLACKSLGLLGDNKERANALCEAINISTY</sequence>
<accession>A0A6N2ND12</accession>